<dbReference type="GO" id="GO:0003682">
    <property type="term" value="F:chromatin binding"/>
    <property type="evidence" value="ECO:0007669"/>
    <property type="project" value="TreeGrafter"/>
</dbReference>
<evidence type="ECO:0000256" key="10">
    <source>
        <dbReference type="SAM" id="MobiDB-lite"/>
    </source>
</evidence>
<dbReference type="Pfam" id="PF00400">
    <property type="entry name" value="WD40"/>
    <property type="match status" value="3"/>
</dbReference>
<evidence type="ECO:0000256" key="7">
    <source>
        <dbReference type="ARBA" id="ARBA00023163"/>
    </source>
</evidence>
<comment type="similarity">
    <text evidence="2">Belongs to the WD repeat SWD2 family.</text>
</comment>
<dbReference type="PANTHER" id="PTHR19861">
    <property type="entry name" value="WD40 REPEAT PROTEIN SWD2"/>
    <property type="match status" value="1"/>
</dbReference>
<dbReference type="GO" id="GO:0071027">
    <property type="term" value="P:nuclear RNA surveillance"/>
    <property type="evidence" value="ECO:0007669"/>
    <property type="project" value="UniProtKB-ARBA"/>
</dbReference>
<keyword evidence="7" id="KW-0804">Transcription</keyword>
<evidence type="ECO:0000256" key="4">
    <source>
        <dbReference type="ARBA" id="ARBA00022574"/>
    </source>
</evidence>
<evidence type="ECO:0000256" key="6">
    <source>
        <dbReference type="ARBA" id="ARBA00023015"/>
    </source>
</evidence>
<keyword evidence="5" id="KW-0677">Repeat</keyword>
<dbReference type="FunFam" id="2.130.10.10:FF:000065">
    <property type="entry name" value="WD repeat-containing protein 82"/>
    <property type="match status" value="1"/>
</dbReference>
<evidence type="ECO:0000313" key="11">
    <source>
        <dbReference type="EMBL" id="CAF1360392.1"/>
    </source>
</evidence>
<accession>A0A815HZ03</accession>
<evidence type="ECO:0000256" key="1">
    <source>
        <dbReference type="ARBA" id="ARBA00004123"/>
    </source>
</evidence>
<keyword evidence="4 9" id="KW-0853">WD repeat</keyword>
<evidence type="ECO:0000313" key="12">
    <source>
        <dbReference type="Proteomes" id="UP000663828"/>
    </source>
</evidence>
<keyword evidence="3" id="KW-0806">Transcription termination</keyword>
<evidence type="ECO:0000256" key="2">
    <source>
        <dbReference type="ARBA" id="ARBA00005616"/>
    </source>
</evidence>
<evidence type="ECO:0000256" key="9">
    <source>
        <dbReference type="PROSITE-ProRule" id="PRU00221"/>
    </source>
</evidence>
<dbReference type="PANTHER" id="PTHR19861:SF0">
    <property type="entry name" value="WD REPEAT-CONTAINING PROTEIN 82"/>
    <property type="match status" value="1"/>
</dbReference>
<keyword evidence="6" id="KW-0805">Transcription regulation</keyword>
<dbReference type="InterPro" id="IPR001680">
    <property type="entry name" value="WD40_rpt"/>
</dbReference>
<evidence type="ECO:0000256" key="8">
    <source>
        <dbReference type="ARBA" id="ARBA00023242"/>
    </source>
</evidence>
<feature type="compositionally biased region" description="Low complexity" evidence="10">
    <location>
        <begin position="10"/>
        <end position="27"/>
    </location>
</feature>
<dbReference type="GO" id="GO:0032785">
    <property type="term" value="P:negative regulation of DNA-templated transcription, elongation"/>
    <property type="evidence" value="ECO:0007669"/>
    <property type="project" value="UniProtKB-ARBA"/>
</dbReference>
<dbReference type="Gene3D" id="2.130.10.10">
    <property type="entry name" value="YVTN repeat-like/Quinoprotein amine dehydrogenase"/>
    <property type="match status" value="1"/>
</dbReference>
<name>A0A815HZ03_ADIRI</name>
<feature type="repeat" description="WD" evidence="9">
    <location>
        <begin position="47"/>
        <end position="88"/>
    </location>
</feature>
<dbReference type="InterPro" id="IPR037867">
    <property type="entry name" value="Swd2/WDR82"/>
</dbReference>
<evidence type="ECO:0000256" key="3">
    <source>
        <dbReference type="ARBA" id="ARBA00022472"/>
    </source>
</evidence>
<comment type="caution">
    <text evidence="11">The sequence shown here is derived from an EMBL/GenBank/DDBJ whole genome shotgun (WGS) entry which is preliminary data.</text>
</comment>
<dbReference type="SMART" id="SM00320">
    <property type="entry name" value="WD40"/>
    <property type="match status" value="4"/>
</dbReference>
<comment type="subcellular location">
    <subcellularLocation>
        <location evidence="1">Nucleus</location>
    </subcellularLocation>
</comment>
<sequence length="362" mass="40292">MRDESQLMASTTNPTTSPSNPTSNNSNVEGLKLTEAVVKTFRNARVFHENTDRINAIDFSTNGETLITSSDDDSIVIYDCQAGSSKKTLNSKKYGVDLIRFTHATNTVIHSSTKIDGKSEWLVISTMKSIYFYLDTIRFLSLHDNKYIRYFPGHVRKVITLSMSPVDDIFLSGSLDNTIRLWDLKSANCAGLMHLNGRPVANFDPEGLIFGAGVTSEMIKLYDLRSFDKGPFSTFQLPKEKDCEWTGLKFSADGKTIMLTTNGNIIRLIDAFTGQLKYTLSGFTNTKNMPIEASFSPDAQFVFCGASDGRIHCWNAETGNRVCTLLCDSMTGPTIVSMNPKFMLLVSASNQLIFWLPHLDDL</sequence>
<feature type="region of interest" description="Disordered" evidence="10">
    <location>
        <begin position="1"/>
        <end position="29"/>
    </location>
</feature>
<dbReference type="AlphaFoldDB" id="A0A815HZ03"/>
<dbReference type="InterPro" id="IPR036322">
    <property type="entry name" value="WD40_repeat_dom_sf"/>
</dbReference>
<dbReference type="Proteomes" id="UP000663828">
    <property type="component" value="Unassembled WGS sequence"/>
</dbReference>
<gene>
    <name evidence="11" type="ORF">XAT740_LOCUS31981</name>
</gene>
<dbReference type="SUPFAM" id="SSF50978">
    <property type="entry name" value="WD40 repeat-like"/>
    <property type="match status" value="1"/>
</dbReference>
<keyword evidence="12" id="KW-1185">Reference proteome</keyword>
<dbReference type="PROSITE" id="PS50294">
    <property type="entry name" value="WD_REPEATS_REGION"/>
    <property type="match status" value="1"/>
</dbReference>
<feature type="repeat" description="WD" evidence="9">
    <location>
        <begin position="151"/>
        <end position="192"/>
    </location>
</feature>
<dbReference type="GO" id="GO:0048188">
    <property type="term" value="C:Set1C/COMPASS complex"/>
    <property type="evidence" value="ECO:0007669"/>
    <property type="project" value="TreeGrafter"/>
</dbReference>
<dbReference type="EMBL" id="CAJNOR010002950">
    <property type="protein sequence ID" value="CAF1360392.1"/>
    <property type="molecule type" value="Genomic_DNA"/>
</dbReference>
<reference evidence="11" key="1">
    <citation type="submission" date="2021-02" db="EMBL/GenBank/DDBJ databases">
        <authorList>
            <person name="Nowell W R."/>
        </authorList>
    </citation>
    <scope>NUCLEOTIDE SEQUENCE</scope>
</reference>
<organism evidence="11 12">
    <name type="scientific">Adineta ricciae</name>
    <name type="common">Rotifer</name>
    <dbReference type="NCBI Taxonomy" id="249248"/>
    <lineage>
        <taxon>Eukaryota</taxon>
        <taxon>Metazoa</taxon>
        <taxon>Spiralia</taxon>
        <taxon>Gnathifera</taxon>
        <taxon>Rotifera</taxon>
        <taxon>Eurotatoria</taxon>
        <taxon>Bdelloidea</taxon>
        <taxon>Adinetida</taxon>
        <taxon>Adinetidae</taxon>
        <taxon>Adineta</taxon>
    </lineage>
</organism>
<proteinExistence type="inferred from homology"/>
<dbReference type="InterPro" id="IPR015943">
    <property type="entry name" value="WD40/YVTN_repeat-like_dom_sf"/>
</dbReference>
<feature type="repeat" description="WD" evidence="9">
    <location>
        <begin position="294"/>
        <end position="324"/>
    </location>
</feature>
<dbReference type="PROSITE" id="PS50082">
    <property type="entry name" value="WD_REPEATS_2"/>
    <property type="match status" value="3"/>
</dbReference>
<protein>
    <submittedName>
        <fullName evidence="11">Uncharacterized protein</fullName>
    </submittedName>
</protein>
<dbReference type="GO" id="GO:0006353">
    <property type="term" value="P:DNA-templated transcription termination"/>
    <property type="evidence" value="ECO:0007669"/>
    <property type="project" value="UniProtKB-KW"/>
</dbReference>
<keyword evidence="8" id="KW-0539">Nucleus</keyword>
<evidence type="ECO:0000256" key="5">
    <source>
        <dbReference type="ARBA" id="ARBA00022737"/>
    </source>
</evidence>